<evidence type="ECO:0000259" key="1">
    <source>
        <dbReference type="PROSITE" id="PS51704"/>
    </source>
</evidence>
<dbReference type="Proteomes" id="UP000569914">
    <property type="component" value="Unassembled WGS sequence"/>
</dbReference>
<evidence type="ECO:0000313" key="3">
    <source>
        <dbReference type="Proteomes" id="UP000569914"/>
    </source>
</evidence>
<dbReference type="Gene3D" id="3.20.20.190">
    <property type="entry name" value="Phosphatidylinositol (PI) phosphodiesterase"/>
    <property type="match status" value="1"/>
</dbReference>
<gene>
    <name evidence="2" type="ORF">BKA15_005472</name>
</gene>
<dbReference type="AlphaFoldDB" id="A0A7Y9LET1"/>
<comment type="caution">
    <text evidence="2">The sequence shown here is derived from an EMBL/GenBank/DDBJ whole genome shotgun (WGS) entry which is preliminary data.</text>
</comment>
<keyword evidence="3" id="KW-1185">Reference proteome</keyword>
<feature type="domain" description="GP-PDE" evidence="1">
    <location>
        <begin position="9"/>
        <end position="249"/>
    </location>
</feature>
<dbReference type="GO" id="GO:0006629">
    <property type="term" value="P:lipid metabolic process"/>
    <property type="evidence" value="ECO:0007669"/>
    <property type="project" value="InterPro"/>
</dbReference>
<dbReference type="EMBL" id="JACCBU010000001">
    <property type="protein sequence ID" value="NYE74143.1"/>
    <property type="molecule type" value="Genomic_DNA"/>
</dbReference>
<sequence length="390" mass="42316">MESLRRRGKITFAHRGLCGRQPENTLPSLAAAIPYADYCEIDIRVTADDQLVLMHDATLRRTTDVAGVFPERADDPVSTFTLAELRRLDAGRWFDPGAATGIPTLREALELLAGSHCGALLELKTDSMNLVAAELTRHLADHPEARVAAASVVPARSAELRRLLPKSIIGVLFLDAGTITDAEIAGYAEYADFLCFRTDRITAPLVDRVHRAGPLIMHNTNTRAWMDEGARAGADGTMTDWPDRREESHLGFAELIIEAESLLGVARTSGPASRRRGDHGLGFKFSGRSGLAVELALGDWFEFPFIADQGRTALRCDLVRHPAGGVISADLDDAPIASGLDLRGPSPSQREIEFTQALAAGPHRLRLTATTPGTLLLDRLSLRHARSTVP</sequence>
<name>A0A7Y9LET1_9ACTN</name>
<dbReference type="Pfam" id="PF03009">
    <property type="entry name" value="GDPD"/>
    <property type="match status" value="1"/>
</dbReference>
<proteinExistence type="predicted"/>
<dbReference type="RefSeq" id="WP_179756244.1">
    <property type="nucleotide sequence ID" value="NZ_JACCBU010000001.1"/>
</dbReference>
<evidence type="ECO:0000313" key="2">
    <source>
        <dbReference type="EMBL" id="NYE74143.1"/>
    </source>
</evidence>
<dbReference type="PANTHER" id="PTHR46211">
    <property type="entry name" value="GLYCEROPHOSPHORYL DIESTER PHOSPHODIESTERASE"/>
    <property type="match status" value="1"/>
</dbReference>
<protein>
    <submittedName>
        <fullName evidence="2">Glycerophosphoryl diester phosphodiesterase</fullName>
    </submittedName>
</protein>
<accession>A0A7Y9LET1</accession>
<dbReference type="InterPro" id="IPR030395">
    <property type="entry name" value="GP_PDE_dom"/>
</dbReference>
<reference evidence="2 3" key="1">
    <citation type="submission" date="2020-07" db="EMBL/GenBank/DDBJ databases">
        <title>Sequencing the genomes of 1000 actinobacteria strains.</title>
        <authorList>
            <person name="Klenk H.-P."/>
        </authorList>
    </citation>
    <scope>NUCLEOTIDE SEQUENCE [LARGE SCALE GENOMIC DNA]</scope>
    <source>
        <strain evidence="2 3">DSM 22083</strain>
    </source>
</reference>
<dbReference type="InterPro" id="IPR017946">
    <property type="entry name" value="PLC-like_Pdiesterase_TIM-brl"/>
</dbReference>
<dbReference type="SUPFAM" id="SSF51695">
    <property type="entry name" value="PLC-like phosphodiesterases"/>
    <property type="match status" value="1"/>
</dbReference>
<dbReference type="GO" id="GO:0008081">
    <property type="term" value="F:phosphoric diester hydrolase activity"/>
    <property type="evidence" value="ECO:0007669"/>
    <property type="project" value="InterPro"/>
</dbReference>
<dbReference type="PROSITE" id="PS51704">
    <property type="entry name" value="GP_PDE"/>
    <property type="match status" value="1"/>
</dbReference>
<organism evidence="2 3">
    <name type="scientific">Microlunatus parietis</name>
    <dbReference type="NCBI Taxonomy" id="682979"/>
    <lineage>
        <taxon>Bacteria</taxon>
        <taxon>Bacillati</taxon>
        <taxon>Actinomycetota</taxon>
        <taxon>Actinomycetes</taxon>
        <taxon>Propionibacteriales</taxon>
        <taxon>Propionibacteriaceae</taxon>
        <taxon>Microlunatus</taxon>
    </lineage>
</organism>
<dbReference type="PANTHER" id="PTHR46211:SF14">
    <property type="entry name" value="GLYCEROPHOSPHODIESTER PHOSPHODIESTERASE"/>
    <property type="match status" value="1"/>
</dbReference>